<dbReference type="AlphaFoldDB" id="A0A1I7Y156"/>
<evidence type="ECO:0000313" key="2">
    <source>
        <dbReference type="Proteomes" id="UP000095287"/>
    </source>
</evidence>
<protein>
    <submittedName>
        <fullName evidence="3">DH domain-containing protein</fullName>
    </submittedName>
</protein>
<evidence type="ECO:0000313" key="3">
    <source>
        <dbReference type="WBParaSite" id="L893_g11383.t3"/>
    </source>
</evidence>
<sequence length="92" mass="10414">MRSLEAYIMHHAGAKTALFLSMLAGDGNPVRHSLVNLVLEEDLPMLMEAMSEECNVVFDDYTDSTTASTSSIIHAPNERRERRRQRNVDHRG</sequence>
<dbReference type="Proteomes" id="UP000095287">
    <property type="component" value="Unplaced"/>
</dbReference>
<accession>A0A1I7Y156</accession>
<name>A0A1I7Y156_9BILA</name>
<organism evidence="2 3">
    <name type="scientific">Steinernema glaseri</name>
    <dbReference type="NCBI Taxonomy" id="37863"/>
    <lineage>
        <taxon>Eukaryota</taxon>
        <taxon>Metazoa</taxon>
        <taxon>Ecdysozoa</taxon>
        <taxon>Nematoda</taxon>
        <taxon>Chromadorea</taxon>
        <taxon>Rhabditida</taxon>
        <taxon>Tylenchina</taxon>
        <taxon>Panagrolaimomorpha</taxon>
        <taxon>Strongyloidoidea</taxon>
        <taxon>Steinernematidae</taxon>
        <taxon>Steinernema</taxon>
    </lineage>
</organism>
<evidence type="ECO:0000256" key="1">
    <source>
        <dbReference type="SAM" id="MobiDB-lite"/>
    </source>
</evidence>
<proteinExistence type="predicted"/>
<feature type="compositionally biased region" description="Basic and acidic residues" evidence="1">
    <location>
        <begin position="76"/>
        <end position="92"/>
    </location>
</feature>
<reference evidence="3" key="1">
    <citation type="submission" date="2016-11" db="UniProtKB">
        <authorList>
            <consortium name="WormBaseParasite"/>
        </authorList>
    </citation>
    <scope>IDENTIFICATION</scope>
</reference>
<feature type="region of interest" description="Disordered" evidence="1">
    <location>
        <begin position="66"/>
        <end position="92"/>
    </location>
</feature>
<keyword evidence="2" id="KW-1185">Reference proteome</keyword>
<dbReference type="WBParaSite" id="L893_g11383.t3">
    <property type="protein sequence ID" value="L893_g11383.t3"/>
    <property type="gene ID" value="L893_g11383"/>
</dbReference>